<sequence>MAAAQSFGEAIAVSPVSSHTYAANLRPEWCIGTGIASADIITTLTVPHGGYITSLFHNVAVTHLKHTRPTLHSGAPHPIALHITFLRRTDAGPATFVVQDTKLGSRTSTLHITLSQHDPDGAVRNEVAGYITVSNFDTEEGPTMKTGYELYPKAAPGSRPGQPVDLVKLVRDGRDGEWERFQIAFSDMRKASNHVEFYTPRHTKGAGGGNKGPSGYVEQWVRFKPYGKVGRWTDNTLGYLVDMFPMMLERFDSKPWNDDSAADKREMARYWYPTVLLNMEFKKKLPVEGVEWLYSRVQTKVLKDGRMDLDLVVLDENGEVVVVSNHVALIVSAQRNIEPRKGKGNGNGSGNGTGGSKL</sequence>
<dbReference type="STRING" id="2060905.A0A2B7WMF5"/>
<dbReference type="PANTHER" id="PTHR38110:SF3">
    <property type="entry name" value="THIOESTERASE-LIKE SUPERFAMILY-DOMAIN-CONTAINING PROTEIN"/>
    <property type="match status" value="1"/>
</dbReference>
<dbReference type="Pfam" id="PF13622">
    <property type="entry name" value="4HBT_3"/>
    <property type="match status" value="1"/>
</dbReference>
<name>A0A2B7WMF5_9EURO</name>
<dbReference type="PANTHER" id="PTHR38110">
    <property type="entry name" value="CHROMOSOME 23, WHOLE GENOME SHOTGUN SEQUENCE"/>
    <property type="match status" value="1"/>
</dbReference>
<accession>A0A2B7WMF5</accession>
<keyword evidence="5" id="KW-1185">Reference proteome</keyword>
<dbReference type="InterPro" id="IPR042171">
    <property type="entry name" value="Acyl-CoA_hotdog"/>
</dbReference>
<dbReference type="InterPro" id="IPR049450">
    <property type="entry name" value="ACOT8-like_C"/>
</dbReference>
<dbReference type="OrthoDB" id="2532955at2759"/>
<evidence type="ECO:0000259" key="3">
    <source>
        <dbReference type="Pfam" id="PF20789"/>
    </source>
</evidence>
<feature type="region of interest" description="Disordered" evidence="1">
    <location>
        <begin position="338"/>
        <end position="358"/>
    </location>
</feature>
<dbReference type="Proteomes" id="UP000224080">
    <property type="component" value="Unassembled WGS sequence"/>
</dbReference>
<evidence type="ECO:0000313" key="4">
    <source>
        <dbReference type="EMBL" id="PGH00544.1"/>
    </source>
</evidence>
<feature type="domain" description="Acyl-CoA thioesterase-like N-terminal HotDog" evidence="2">
    <location>
        <begin position="46"/>
        <end position="132"/>
    </location>
</feature>
<dbReference type="InterPro" id="IPR052389">
    <property type="entry name" value="Sec_Metab_Biosynth-Assoc"/>
</dbReference>
<evidence type="ECO:0008006" key="6">
    <source>
        <dbReference type="Google" id="ProtNLM"/>
    </source>
</evidence>
<proteinExistence type="predicted"/>
<gene>
    <name evidence="4" type="ORF">GX51_05759</name>
</gene>
<comment type="caution">
    <text evidence="4">The sequence shown here is derived from an EMBL/GenBank/DDBJ whole genome shotgun (WGS) entry which is preliminary data.</text>
</comment>
<feature type="compositionally biased region" description="Gly residues" evidence="1">
    <location>
        <begin position="344"/>
        <end position="358"/>
    </location>
</feature>
<dbReference type="AlphaFoldDB" id="A0A2B7WMF5"/>
<evidence type="ECO:0000256" key="1">
    <source>
        <dbReference type="SAM" id="MobiDB-lite"/>
    </source>
</evidence>
<dbReference type="InterPro" id="IPR049449">
    <property type="entry name" value="TesB_ACOT8-like_N"/>
</dbReference>
<dbReference type="InterPro" id="IPR029069">
    <property type="entry name" value="HotDog_dom_sf"/>
</dbReference>
<protein>
    <recommendedName>
        <fullName evidence="6">Thioesterase-like superfamily-domain-containing protein</fullName>
    </recommendedName>
</protein>
<dbReference type="SUPFAM" id="SSF54637">
    <property type="entry name" value="Thioesterase/thiol ester dehydrase-isomerase"/>
    <property type="match status" value="1"/>
</dbReference>
<evidence type="ECO:0000259" key="2">
    <source>
        <dbReference type="Pfam" id="PF13622"/>
    </source>
</evidence>
<dbReference type="Gene3D" id="2.40.160.210">
    <property type="entry name" value="Acyl-CoA thioesterase, double hotdog domain"/>
    <property type="match status" value="1"/>
</dbReference>
<dbReference type="Pfam" id="PF20789">
    <property type="entry name" value="4HBT_3C"/>
    <property type="match status" value="1"/>
</dbReference>
<organism evidence="4 5">
    <name type="scientific">Blastomyces parvus</name>
    <dbReference type="NCBI Taxonomy" id="2060905"/>
    <lineage>
        <taxon>Eukaryota</taxon>
        <taxon>Fungi</taxon>
        <taxon>Dikarya</taxon>
        <taxon>Ascomycota</taxon>
        <taxon>Pezizomycotina</taxon>
        <taxon>Eurotiomycetes</taxon>
        <taxon>Eurotiomycetidae</taxon>
        <taxon>Onygenales</taxon>
        <taxon>Ajellomycetaceae</taxon>
        <taxon>Blastomyces</taxon>
    </lineage>
</organism>
<feature type="domain" description="Acyl-CoA thioesterase-like C-terminal" evidence="3">
    <location>
        <begin position="189"/>
        <end position="330"/>
    </location>
</feature>
<reference evidence="4 5" key="1">
    <citation type="submission" date="2017-10" db="EMBL/GenBank/DDBJ databases">
        <title>Comparative genomics in systemic dimorphic fungi from Ajellomycetaceae.</title>
        <authorList>
            <person name="Munoz J.F."/>
            <person name="Mcewen J.G."/>
            <person name="Clay O.K."/>
            <person name="Cuomo C.A."/>
        </authorList>
    </citation>
    <scope>NUCLEOTIDE SEQUENCE [LARGE SCALE GENOMIC DNA]</scope>
    <source>
        <strain evidence="4 5">UAMH130</strain>
    </source>
</reference>
<dbReference type="EMBL" id="PDNC01000084">
    <property type="protein sequence ID" value="PGH00544.1"/>
    <property type="molecule type" value="Genomic_DNA"/>
</dbReference>
<evidence type="ECO:0000313" key="5">
    <source>
        <dbReference type="Proteomes" id="UP000224080"/>
    </source>
</evidence>